<feature type="transmembrane region" description="Helical" evidence="6">
    <location>
        <begin position="210"/>
        <end position="232"/>
    </location>
</feature>
<feature type="transmembrane region" description="Helical" evidence="6">
    <location>
        <begin position="70"/>
        <end position="95"/>
    </location>
</feature>
<feature type="transmembrane region" description="Helical" evidence="6">
    <location>
        <begin position="116"/>
        <end position="140"/>
    </location>
</feature>
<name>A0A1G7JQ56_9ACTN</name>
<evidence type="ECO:0000256" key="6">
    <source>
        <dbReference type="SAM" id="Phobius"/>
    </source>
</evidence>
<dbReference type="EMBL" id="FNBT01000002">
    <property type="protein sequence ID" value="SDF27001.1"/>
    <property type="molecule type" value="Genomic_DNA"/>
</dbReference>
<evidence type="ECO:0000256" key="2">
    <source>
        <dbReference type="ARBA" id="ARBA00022475"/>
    </source>
</evidence>
<keyword evidence="3 6" id="KW-0812">Transmembrane</keyword>
<keyword evidence="5 6" id="KW-0472">Membrane</keyword>
<feature type="transmembrane region" description="Helical" evidence="6">
    <location>
        <begin position="152"/>
        <end position="170"/>
    </location>
</feature>
<keyword evidence="4 6" id="KW-1133">Transmembrane helix</keyword>
<evidence type="ECO:0000256" key="1">
    <source>
        <dbReference type="ARBA" id="ARBA00004651"/>
    </source>
</evidence>
<evidence type="ECO:0000256" key="4">
    <source>
        <dbReference type="ARBA" id="ARBA00022989"/>
    </source>
</evidence>
<sequence>MTTGAPARPSVEATGAVGAVADPPVQRAWTGPLRSAGARMLVLPVSAVLGIVVTRLVIENYGTPAYAQYTLLVGLAALLPFVDLGLAAAVMNAVSGSDAPARDEQVRRVLVTVLRLLAVSATLLALAAVALLGLGLWPALLGGGLDGDTGPAVATACVVLFALSVPLSIGQRILVGLRRNHVSIAVQGLQTPLVLAAVLLCLWWDLPAGAVVACFAYAATLLLSVVCTLVAARSVRPAVGVALWQAFRLRTHRGGQVMDVAWPMLVQMVAVPLAMQTDRLVLSHRAGDGVLAEYSLAAQMFIPIWAVVSAGGIALWPVFARARAAGTPGSPVPMALAFGACAAALSLAVGLASPLLAQLASGGEISLGVPVVVAFAVLMVLQAVKYPLGMYLTDAPGLRYQALMIVIMLPVNVGLSWYLTGPLGAAGPVVGSVVGVAVFEVLANLVQVRRRLAAAGAGA</sequence>
<gene>
    <name evidence="7" type="ORF">SAMN05660662_1648</name>
</gene>
<keyword evidence="8" id="KW-1185">Reference proteome</keyword>
<feature type="transmembrane region" description="Helical" evidence="6">
    <location>
        <begin position="332"/>
        <end position="353"/>
    </location>
</feature>
<dbReference type="InterPro" id="IPR050833">
    <property type="entry name" value="Poly_Biosynth_Transport"/>
</dbReference>
<comment type="subcellular location">
    <subcellularLocation>
        <location evidence="1">Cell membrane</location>
        <topology evidence="1">Multi-pass membrane protein</topology>
    </subcellularLocation>
</comment>
<protein>
    <submittedName>
        <fullName evidence="7">Membrane protein involved in the export of O-antigen and teichoic acid</fullName>
    </submittedName>
</protein>
<dbReference type="InterPro" id="IPR002797">
    <property type="entry name" value="Polysacc_synth"/>
</dbReference>
<feature type="transmembrane region" description="Helical" evidence="6">
    <location>
        <begin position="296"/>
        <end position="320"/>
    </location>
</feature>
<dbReference type="PANTHER" id="PTHR30250:SF11">
    <property type="entry name" value="O-ANTIGEN TRANSPORTER-RELATED"/>
    <property type="match status" value="1"/>
</dbReference>
<dbReference type="PANTHER" id="PTHR30250">
    <property type="entry name" value="PST FAMILY PREDICTED COLANIC ACID TRANSPORTER"/>
    <property type="match status" value="1"/>
</dbReference>
<feature type="transmembrane region" description="Helical" evidence="6">
    <location>
        <begin position="182"/>
        <end position="204"/>
    </location>
</feature>
<feature type="transmembrane region" description="Helical" evidence="6">
    <location>
        <begin position="365"/>
        <end position="388"/>
    </location>
</feature>
<feature type="transmembrane region" description="Helical" evidence="6">
    <location>
        <begin position="257"/>
        <end position="276"/>
    </location>
</feature>
<feature type="transmembrane region" description="Helical" evidence="6">
    <location>
        <begin position="400"/>
        <end position="419"/>
    </location>
</feature>
<dbReference type="STRING" id="1550231.SAMN05660662_1648"/>
<evidence type="ECO:0000256" key="3">
    <source>
        <dbReference type="ARBA" id="ARBA00022692"/>
    </source>
</evidence>
<organism evidence="7 8">
    <name type="scientific">Blastococcus aurantiacus</name>
    <dbReference type="NCBI Taxonomy" id="1550231"/>
    <lineage>
        <taxon>Bacteria</taxon>
        <taxon>Bacillati</taxon>
        <taxon>Actinomycetota</taxon>
        <taxon>Actinomycetes</taxon>
        <taxon>Geodermatophilales</taxon>
        <taxon>Geodermatophilaceae</taxon>
        <taxon>Blastococcus</taxon>
    </lineage>
</organism>
<dbReference type="AlphaFoldDB" id="A0A1G7JQ56"/>
<dbReference type="Pfam" id="PF01943">
    <property type="entry name" value="Polysacc_synt"/>
    <property type="match status" value="1"/>
</dbReference>
<keyword evidence="2" id="KW-1003">Cell membrane</keyword>
<dbReference type="GO" id="GO:0005886">
    <property type="term" value="C:plasma membrane"/>
    <property type="evidence" value="ECO:0007669"/>
    <property type="project" value="UniProtKB-SubCell"/>
</dbReference>
<dbReference type="Proteomes" id="UP000199406">
    <property type="component" value="Unassembled WGS sequence"/>
</dbReference>
<evidence type="ECO:0000313" key="8">
    <source>
        <dbReference type="Proteomes" id="UP000199406"/>
    </source>
</evidence>
<evidence type="ECO:0000313" key="7">
    <source>
        <dbReference type="EMBL" id="SDF27001.1"/>
    </source>
</evidence>
<evidence type="ECO:0000256" key="5">
    <source>
        <dbReference type="ARBA" id="ARBA00023136"/>
    </source>
</evidence>
<feature type="transmembrane region" description="Helical" evidence="6">
    <location>
        <begin position="425"/>
        <end position="446"/>
    </location>
</feature>
<proteinExistence type="predicted"/>
<feature type="transmembrane region" description="Helical" evidence="6">
    <location>
        <begin position="40"/>
        <end position="58"/>
    </location>
</feature>
<dbReference type="RefSeq" id="WP_176946301.1">
    <property type="nucleotide sequence ID" value="NZ_FNBT01000002.1"/>
</dbReference>
<accession>A0A1G7JQ56</accession>
<reference evidence="8" key="1">
    <citation type="submission" date="2016-10" db="EMBL/GenBank/DDBJ databases">
        <authorList>
            <person name="Varghese N."/>
            <person name="Submissions S."/>
        </authorList>
    </citation>
    <scope>NUCLEOTIDE SEQUENCE [LARGE SCALE GENOMIC DNA]</scope>
    <source>
        <strain evidence="8">DSM 44268</strain>
    </source>
</reference>